<reference evidence="2 3" key="1">
    <citation type="submission" date="2019-08" db="EMBL/GenBank/DDBJ databases">
        <authorList>
            <person name="Peeters C."/>
        </authorList>
    </citation>
    <scope>NUCLEOTIDE SEQUENCE [LARGE SCALE GENOMIC DNA]</scope>
    <source>
        <strain evidence="2 3">LMG 30175</strain>
    </source>
</reference>
<protein>
    <recommendedName>
        <fullName evidence="4">DUF1329 domain-containing protein</fullName>
    </recommendedName>
</protein>
<feature type="chain" id="PRO_5022975774" description="DUF1329 domain-containing protein" evidence="1">
    <location>
        <begin position="26"/>
        <end position="455"/>
    </location>
</feature>
<organism evidence="2 3">
    <name type="scientific">Pandoraea terrae</name>
    <dbReference type="NCBI Taxonomy" id="1537710"/>
    <lineage>
        <taxon>Bacteria</taxon>
        <taxon>Pseudomonadati</taxon>
        <taxon>Pseudomonadota</taxon>
        <taxon>Betaproteobacteria</taxon>
        <taxon>Burkholderiales</taxon>
        <taxon>Burkholderiaceae</taxon>
        <taxon>Pandoraea</taxon>
    </lineage>
</organism>
<feature type="signal peptide" evidence="1">
    <location>
        <begin position="1"/>
        <end position="25"/>
    </location>
</feature>
<evidence type="ECO:0000256" key="1">
    <source>
        <dbReference type="SAM" id="SignalP"/>
    </source>
</evidence>
<keyword evidence="1" id="KW-0732">Signal</keyword>
<keyword evidence="3" id="KW-1185">Reference proteome</keyword>
<sequence length="455" mass="50058">MNTLQLRSLFAISAIGAGLQLPAMAAVSEADAAKLATADVTWFGADARANADGSIPAWTGGTTKSPAAKDASALDNDKPLYSITAANMAQYADKLTEGQKALLKRFPDYRIDVYPTRRTFAASKWIENNTLKNARHCTTIDDGNGLDPKTCLPGVPFPLPKNGKEVIWDYLARTRLYSFATRSKNWLVEASSKPIMSGEVEDTVYAPYYDPKRGDSDATLLSKFQAYTMAPSRSAGEAYLQYQYTDPQAKPTKAWQYIPGQRRVRLAPELTFDTPAPNVGGVATMDQLEVFQGSPERYDMKLIGKQEKLVLNNNHKLMLDKSACGSEKVVQPNFLNPSCMRWELQRVYVVEATVKQGKRHLLPKRVFYVGEDGYQNISSDDYDAAGKLYRTTFRPTVMLPDGPDGPAPFSVTTLLYDFVRGAYLAVALPESGVRAVPAQTSREMSPDSLAATGVR</sequence>
<gene>
    <name evidence="2" type="ORF">PTE30175_01773</name>
</gene>
<name>A0A5E4U8K4_9BURK</name>
<evidence type="ECO:0000313" key="2">
    <source>
        <dbReference type="EMBL" id="VVD95348.1"/>
    </source>
</evidence>
<dbReference type="EMBL" id="CABPRZ010000006">
    <property type="protein sequence ID" value="VVD95348.1"/>
    <property type="molecule type" value="Genomic_DNA"/>
</dbReference>
<accession>A0A5E4U8K4</accession>
<dbReference type="InterPro" id="IPR010752">
    <property type="entry name" value="DUF1329"/>
</dbReference>
<proteinExistence type="predicted"/>
<evidence type="ECO:0008006" key="4">
    <source>
        <dbReference type="Google" id="ProtNLM"/>
    </source>
</evidence>
<dbReference type="RefSeq" id="WP_191628934.1">
    <property type="nucleotide sequence ID" value="NZ_CABPRZ010000006.1"/>
</dbReference>
<dbReference type="AlphaFoldDB" id="A0A5E4U8K4"/>
<dbReference type="CDD" id="cd16329">
    <property type="entry name" value="LolA_like"/>
    <property type="match status" value="1"/>
</dbReference>
<dbReference type="Proteomes" id="UP000414233">
    <property type="component" value="Unassembled WGS sequence"/>
</dbReference>
<evidence type="ECO:0000313" key="3">
    <source>
        <dbReference type="Proteomes" id="UP000414233"/>
    </source>
</evidence>
<dbReference type="Gene3D" id="2.50.20.10">
    <property type="entry name" value="Lipoprotein localisation LolA/LolB/LppX"/>
    <property type="match status" value="1"/>
</dbReference>
<dbReference type="Pfam" id="PF07044">
    <property type="entry name" value="DUF1329"/>
    <property type="match status" value="1"/>
</dbReference>